<dbReference type="InterPro" id="IPR010559">
    <property type="entry name" value="Sig_transdc_His_kin_internal"/>
</dbReference>
<feature type="transmembrane region" description="Helical" evidence="6">
    <location>
        <begin position="12"/>
        <end position="34"/>
    </location>
</feature>
<organism evidence="8 9">
    <name type="scientific">Paenibacillus ferrarius</name>
    <dbReference type="NCBI Taxonomy" id="1469647"/>
    <lineage>
        <taxon>Bacteria</taxon>
        <taxon>Bacillati</taxon>
        <taxon>Bacillota</taxon>
        <taxon>Bacilli</taxon>
        <taxon>Bacillales</taxon>
        <taxon>Paenibacillaceae</taxon>
        <taxon>Paenibacillus</taxon>
    </lineage>
</organism>
<evidence type="ECO:0000313" key="8">
    <source>
        <dbReference type="EMBL" id="OPH56569.1"/>
    </source>
</evidence>
<dbReference type="Gene3D" id="6.10.340.10">
    <property type="match status" value="1"/>
</dbReference>
<name>A0A1V4HIZ9_9BACL</name>
<dbReference type="PANTHER" id="PTHR34220">
    <property type="entry name" value="SENSOR HISTIDINE KINASE YPDA"/>
    <property type="match status" value="1"/>
</dbReference>
<evidence type="ECO:0000259" key="7">
    <source>
        <dbReference type="PROSITE" id="PS50885"/>
    </source>
</evidence>
<sequence>MIKTTRIPKLYVYQKVIIVFAALIIPVYFVNLLMNMKGQSFIKQEFSDSIQSKAQFYSNQLDDQISFIRNQQLQVVNDSDLQKLNFLSGTLDVFEEIQLVNRVKERLSTIQNSSDYLLNTGVYMKSFGRTISTQSGINKLPNQEYEIIGKLYSNSNKSSIYYQGGRLFFIEAANNSSVIVYLELSVKKLEKTLDQLVGNYGYSGAFITNEDFSYYISSKHDDSIVRKIQDNVSVEQSNKNDDSHILKFGDQSYRITYNHISTLGLSLYSYMNQNELTGSLKTFNIWLLVMSLVSVVIIIVFSFSVKLMIHNPLKELIAAFRTLETDNLDILIRPKNDIEFGYLYRSFDKMIDKLRQSIRQNYEQKMALQHSELKQLQSQIKPHFLYNGFFNIYMMCKAKDYETVATLAQKLGSYYQFVTRSGADEVPFDMEYRHAMDYVEIQRIRFSNRIHVVAGEIPDACKHLMVPRLILQPIIENTFEHAFENERKGGNIHITVTYEKKSLYICVEDDGNKLTDERLQALQKKLANCSIVLEKTGIINVCRRIQLEYGKPSGVFVSRSEHGGLKAEVIIHFNYGGGSDV</sequence>
<keyword evidence="6" id="KW-0812">Transmembrane</keyword>
<dbReference type="PANTHER" id="PTHR34220:SF7">
    <property type="entry name" value="SENSOR HISTIDINE KINASE YPDA"/>
    <property type="match status" value="1"/>
</dbReference>
<dbReference type="GO" id="GO:0005886">
    <property type="term" value="C:plasma membrane"/>
    <property type="evidence" value="ECO:0007669"/>
    <property type="project" value="UniProtKB-SubCell"/>
</dbReference>
<keyword evidence="9" id="KW-1185">Reference proteome</keyword>
<dbReference type="SUPFAM" id="SSF158472">
    <property type="entry name" value="HAMP domain-like"/>
    <property type="match status" value="1"/>
</dbReference>
<dbReference type="PROSITE" id="PS50885">
    <property type="entry name" value="HAMP"/>
    <property type="match status" value="1"/>
</dbReference>
<gene>
    <name evidence="8" type="ORF">BC351_26855</name>
</gene>
<feature type="domain" description="HAMP" evidence="7">
    <location>
        <begin position="307"/>
        <end position="359"/>
    </location>
</feature>
<dbReference type="SUPFAM" id="SSF55874">
    <property type="entry name" value="ATPase domain of HSP90 chaperone/DNA topoisomerase II/histidine kinase"/>
    <property type="match status" value="1"/>
</dbReference>
<keyword evidence="2" id="KW-1003">Cell membrane</keyword>
<dbReference type="InterPro" id="IPR050640">
    <property type="entry name" value="Bact_2-comp_sensor_kinase"/>
</dbReference>
<evidence type="ECO:0000256" key="1">
    <source>
        <dbReference type="ARBA" id="ARBA00004651"/>
    </source>
</evidence>
<keyword evidence="4" id="KW-0808">Transferase</keyword>
<dbReference type="STRING" id="1469647.BC351_26855"/>
<dbReference type="Gene3D" id="3.30.565.10">
    <property type="entry name" value="Histidine kinase-like ATPase, C-terminal domain"/>
    <property type="match status" value="1"/>
</dbReference>
<comment type="subcellular location">
    <subcellularLocation>
        <location evidence="1">Cell membrane</location>
        <topology evidence="1">Multi-pass membrane protein</topology>
    </subcellularLocation>
</comment>
<feature type="transmembrane region" description="Helical" evidence="6">
    <location>
        <begin position="283"/>
        <end position="305"/>
    </location>
</feature>
<keyword evidence="3" id="KW-0597">Phosphoprotein</keyword>
<dbReference type="SMART" id="SM00304">
    <property type="entry name" value="HAMP"/>
    <property type="match status" value="1"/>
</dbReference>
<keyword evidence="6" id="KW-1133">Transmembrane helix</keyword>
<accession>A0A1V4HIZ9</accession>
<evidence type="ECO:0000256" key="5">
    <source>
        <dbReference type="ARBA" id="ARBA00023136"/>
    </source>
</evidence>
<dbReference type="CDD" id="cd06225">
    <property type="entry name" value="HAMP"/>
    <property type="match status" value="1"/>
</dbReference>
<evidence type="ECO:0000256" key="3">
    <source>
        <dbReference type="ARBA" id="ARBA00022553"/>
    </source>
</evidence>
<evidence type="ECO:0000256" key="6">
    <source>
        <dbReference type="SAM" id="Phobius"/>
    </source>
</evidence>
<evidence type="ECO:0000313" key="9">
    <source>
        <dbReference type="Proteomes" id="UP000190626"/>
    </source>
</evidence>
<dbReference type="Proteomes" id="UP000190626">
    <property type="component" value="Unassembled WGS sequence"/>
</dbReference>
<protein>
    <recommendedName>
        <fullName evidence="7">HAMP domain-containing protein</fullName>
    </recommendedName>
</protein>
<proteinExistence type="predicted"/>
<evidence type="ECO:0000256" key="2">
    <source>
        <dbReference type="ARBA" id="ARBA00022475"/>
    </source>
</evidence>
<dbReference type="OrthoDB" id="2062925at2"/>
<dbReference type="GO" id="GO:0000155">
    <property type="term" value="F:phosphorelay sensor kinase activity"/>
    <property type="evidence" value="ECO:0007669"/>
    <property type="project" value="InterPro"/>
</dbReference>
<dbReference type="InterPro" id="IPR036890">
    <property type="entry name" value="HATPase_C_sf"/>
</dbReference>
<reference evidence="9" key="1">
    <citation type="submission" date="2016-07" db="EMBL/GenBank/DDBJ databases">
        <authorList>
            <person name="Florea S."/>
            <person name="Webb J.S."/>
            <person name="Jaromczyk J."/>
            <person name="Schardl C.L."/>
        </authorList>
    </citation>
    <scope>NUCLEOTIDE SEQUENCE [LARGE SCALE GENOMIC DNA]</scope>
    <source>
        <strain evidence="9">CY1</strain>
    </source>
</reference>
<dbReference type="AlphaFoldDB" id="A0A1V4HIZ9"/>
<evidence type="ECO:0000256" key="4">
    <source>
        <dbReference type="ARBA" id="ARBA00022679"/>
    </source>
</evidence>
<comment type="caution">
    <text evidence="8">The sequence shown here is derived from an EMBL/GenBank/DDBJ whole genome shotgun (WGS) entry which is preliminary data.</text>
</comment>
<dbReference type="RefSeq" id="WP_079414034.1">
    <property type="nucleotide sequence ID" value="NZ_MBTG01000015.1"/>
</dbReference>
<dbReference type="InterPro" id="IPR003660">
    <property type="entry name" value="HAMP_dom"/>
</dbReference>
<keyword evidence="5 6" id="KW-0472">Membrane</keyword>
<dbReference type="Pfam" id="PF06580">
    <property type="entry name" value="His_kinase"/>
    <property type="match status" value="1"/>
</dbReference>
<dbReference type="EMBL" id="MBTG01000015">
    <property type="protein sequence ID" value="OPH56569.1"/>
    <property type="molecule type" value="Genomic_DNA"/>
</dbReference>